<keyword evidence="1" id="KW-1133">Transmembrane helix</keyword>
<reference evidence="2 3" key="1">
    <citation type="journal article" date="2016" name="Nat. Commun.">
        <title>Thousands of microbial genomes shed light on interconnected biogeochemical processes in an aquifer system.</title>
        <authorList>
            <person name="Anantharaman K."/>
            <person name="Brown C.T."/>
            <person name="Hug L.A."/>
            <person name="Sharon I."/>
            <person name="Castelle C.J."/>
            <person name="Probst A.J."/>
            <person name="Thomas B.C."/>
            <person name="Singh A."/>
            <person name="Wilkins M.J."/>
            <person name="Karaoz U."/>
            <person name="Brodie E.L."/>
            <person name="Williams K.H."/>
            <person name="Hubbard S.S."/>
            <person name="Banfield J.F."/>
        </authorList>
    </citation>
    <scope>NUCLEOTIDE SEQUENCE [LARGE SCALE GENOMIC DNA]</scope>
</reference>
<dbReference type="EMBL" id="MEZZ01000009">
    <property type="protein sequence ID" value="OGD69289.1"/>
    <property type="molecule type" value="Genomic_DNA"/>
</dbReference>
<keyword evidence="1" id="KW-0472">Membrane</keyword>
<evidence type="ECO:0000256" key="1">
    <source>
        <dbReference type="SAM" id="Phobius"/>
    </source>
</evidence>
<comment type="caution">
    <text evidence="2">The sequence shown here is derived from an EMBL/GenBank/DDBJ whole genome shotgun (WGS) entry which is preliminary data.</text>
</comment>
<name>A0A1F5EPE9_9BACT</name>
<dbReference type="AlphaFoldDB" id="A0A1F5EPE9"/>
<evidence type="ECO:0000313" key="3">
    <source>
        <dbReference type="Proteomes" id="UP000186670"/>
    </source>
</evidence>
<proteinExistence type="predicted"/>
<dbReference type="Proteomes" id="UP000186670">
    <property type="component" value="Unassembled WGS sequence"/>
</dbReference>
<organism evidence="2 3">
    <name type="scientific">Candidatus Campbellbacteria bacterium RIFCSPHIGHO2_01_FULL_34_10</name>
    <dbReference type="NCBI Taxonomy" id="1797577"/>
    <lineage>
        <taxon>Bacteria</taxon>
        <taxon>Candidatus Campbelliibacteriota</taxon>
    </lineage>
</organism>
<gene>
    <name evidence="2" type="ORF">A2811_00245</name>
</gene>
<accession>A0A1F5EPE9</accession>
<evidence type="ECO:0000313" key="2">
    <source>
        <dbReference type="EMBL" id="OGD69289.1"/>
    </source>
</evidence>
<keyword evidence="1" id="KW-0812">Transmembrane</keyword>
<sequence>MNKIGSKVARNIIVFVVFISIAFYSFYQTRAIIKGPVVKIEYPADGGTLNIPSLNIKGSIKNASYITLNGRQIFIDENNLFNEKIILSLGYNVFEFELKDKFGRIEKKEIEVVYKE</sequence>
<protein>
    <submittedName>
        <fullName evidence="2">Uncharacterized protein</fullName>
    </submittedName>
</protein>
<dbReference type="Gene3D" id="2.60.40.10">
    <property type="entry name" value="Immunoglobulins"/>
    <property type="match status" value="1"/>
</dbReference>
<feature type="transmembrane region" description="Helical" evidence="1">
    <location>
        <begin position="12"/>
        <end position="27"/>
    </location>
</feature>
<dbReference type="InterPro" id="IPR013783">
    <property type="entry name" value="Ig-like_fold"/>
</dbReference>